<evidence type="ECO:0000256" key="1">
    <source>
        <dbReference type="ARBA" id="ARBA00005417"/>
    </source>
</evidence>
<dbReference type="GO" id="GO:0005524">
    <property type="term" value="F:ATP binding"/>
    <property type="evidence" value="ECO:0007669"/>
    <property type="project" value="UniProtKB-KW"/>
</dbReference>
<dbReference type="AlphaFoldDB" id="A0A444LNF1"/>
<accession>A0A444LNF1</accession>
<dbReference type="Gene3D" id="3.40.50.300">
    <property type="entry name" value="P-loop containing nucleotide triphosphate hydrolases"/>
    <property type="match status" value="1"/>
</dbReference>
<dbReference type="Proteomes" id="UP000287687">
    <property type="component" value="Unassembled WGS sequence"/>
</dbReference>
<keyword evidence="4 6" id="KW-0067">ATP-binding</keyword>
<evidence type="ECO:0000256" key="4">
    <source>
        <dbReference type="ARBA" id="ARBA00022840"/>
    </source>
</evidence>
<dbReference type="EMBL" id="SBIP01000001">
    <property type="protein sequence ID" value="RWX81866.1"/>
    <property type="molecule type" value="Genomic_DNA"/>
</dbReference>
<dbReference type="SMART" id="SM00382">
    <property type="entry name" value="AAA"/>
    <property type="match status" value="1"/>
</dbReference>
<dbReference type="CDD" id="cd03293">
    <property type="entry name" value="ABC_NrtD_SsuB_transporters"/>
    <property type="match status" value="1"/>
</dbReference>
<reference evidence="6 7" key="1">
    <citation type="submission" date="2019-01" db="EMBL/GenBank/DDBJ databases">
        <title>The draft genome of Rhizobium sp. 24NR.</title>
        <authorList>
            <person name="Liu L."/>
            <person name="Liang L."/>
            <person name="Shi S."/>
            <person name="Xu L."/>
            <person name="Wang X."/>
            <person name="Li L."/>
            <person name="Zhang X."/>
        </authorList>
    </citation>
    <scope>NUCLEOTIDE SEQUENCE [LARGE SCALE GENOMIC DNA]</scope>
    <source>
        <strain evidence="6 7">24NR</strain>
    </source>
</reference>
<sequence length="261" mass="29017">MLSLRSLAKTYPNGVEALGALNLDILAGEIVAVIGGSGCGKSTLLRLISGLESATRGQVKIHGEQVMAPHPLINLIFQEPRLLPWLTVEQNICFGIRHLDRLEQGRRLRAVLQQVQLQSYEKRLPKELSGGQAQRVAIARALITQPEVLLLDEPFSALDAMTRASLQDHLLEIWRDAGPTIVIVTHDIEEAAALAHRVVVMQPSPGRILEEIDMDLPLPRHELDLEPYKKRIRAALRRSLASTDQPELNLNEAISNRRVFS</sequence>
<protein>
    <submittedName>
        <fullName evidence="6">ABC transporter ATP-binding protein</fullName>
    </submittedName>
</protein>
<feature type="domain" description="ABC transporter" evidence="5">
    <location>
        <begin position="2"/>
        <end position="228"/>
    </location>
</feature>
<dbReference type="PROSITE" id="PS50893">
    <property type="entry name" value="ABC_TRANSPORTER_2"/>
    <property type="match status" value="1"/>
</dbReference>
<dbReference type="PROSITE" id="PS00211">
    <property type="entry name" value="ABC_TRANSPORTER_1"/>
    <property type="match status" value="1"/>
</dbReference>
<name>A0A444LNF1_9HYPH</name>
<keyword evidence="7" id="KW-1185">Reference proteome</keyword>
<dbReference type="InterPro" id="IPR050166">
    <property type="entry name" value="ABC_transporter_ATP-bind"/>
</dbReference>
<dbReference type="Pfam" id="PF00005">
    <property type="entry name" value="ABC_tran"/>
    <property type="match status" value="1"/>
</dbReference>
<evidence type="ECO:0000256" key="2">
    <source>
        <dbReference type="ARBA" id="ARBA00022448"/>
    </source>
</evidence>
<dbReference type="GO" id="GO:0016887">
    <property type="term" value="F:ATP hydrolysis activity"/>
    <property type="evidence" value="ECO:0007669"/>
    <property type="project" value="InterPro"/>
</dbReference>
<dbReference type="RefSeq" id="WP_128442136.1">
    <property type="nucleotide sequence ID" value="NZ_SBIP01000001.1"/>
</dbReference>
<dbReference type="SUPFAM" id="SSF52540">
    <property type="entry name" value="P-loop containing nucleoside triphosphate hydrolases"/>
    <property type="match status" value="1"/>
</dbReference>
<keyword evidence="3" id="KW-0547">Nucleotide-binding</keyword>
<proteinExistence type="inferred from homology"/>
<evidence type="ECO:0000256" key="3">
    <source>
        <dbReference type="ARBA" id="ARBA00022741"/>
    </source>
</evidence>
<organism evidence="6 7">
    <name type="scientific">Neorhizobium lilium</name>
    <dbReference type="NCBI Taxonomy" id="2503024"/>
    <lineage>
        <taxon>Bacteria</taxon>
        <taxon>Pseudomonadati</taxon>
        <taxon>Pseudomonadota</taxon>
        <taxon>Alphaproteobacteria</taxon>
        <taxon>Hyphomicrobiales</taxon>
        <taxon>Rhizobiaceae</taxon>
        <taxon>Rhizobium/Agrobacterium group</taxon>
        <taxon>Neorhizobium</taxon>
    </lineage>
</organism>
<dbReference type="OrthoDB" id="9807242at2"/>
<comment type="similarity">
    <text evidence="1">Belongs to the ABC transporter superfamily.</text>
</comment>
<dbReference type="InterPro" id="IPR003439">
    <property type="entry name" value="ABC_transporter-like_ATP-bd"/>
</dbReference>
<evidence type="ECO:0000313" key="7">
    <source>
        <dbReference type="Proteomes" id="UP000287687"/>
    </source>
</evidence>
<evidence type="ECO:0000259" key="5">
    <source>
        <dbReference type="PROSITE" id="PS50893"/>
    </source>
</evidence>
<comment type="caution">
    <text evidence="6">The sequence shown here is derived from an EMBL/GenBank/DDBJ whole genome shotgun (WGS) entry which is preliminary data.</text>
</comment>
<keyword evidence="2" id="KW-0813">Transport</keyword>
<evidence type="ECO:0000313" key="6">
    <source>
        <dbReference type="EMBL" id="RWX81866.1"/>
    </source>
</evidence>
<dbReference type="InterPro" id="IPR027417">
    <property type="entry name" value="P-loop_NTPase"/>
</dbReference>
<dbReference type="PANTHER" id="PTHR42788:SF19">
    <property type="entry name" value="ALIPHATIC SULFONATES IMPORT ATP-BINDING PROTEIN SSUB 2"/>
    <property type="match status" value="1"/>
</dbReference>
<dbReference type="PANTHER" id="PTHR42788">
    <property type="entry name" value="TAURINE IMPORT ATP-BINDING PROTEIN-RELATED"/>
    <property type="match status" value="1"/>
</dbReference>
<gene>
    <name evidence="6" type="ORF">EPK99_02790</name>
</gene>
<dbReference type="InterPro" id="IPR003593">
    <property type="entry name" value="AAA+_ATPase"/>
</dbReference>
<dbReference type="InterPro" id="IPR017871">
    <property type="entry name" value="ABC_transporter-like_CS"/>
</dbReference>